<dbReference type="SMR" id="V5N6U9"/>
<dbReference type="PROSITE" id="PS50144">
    <property type="entry name" value="MATH"/>
    <property type="match status" value="1"/>
</dbReference>
<dbReference type="GO" id="GO:0016567">
    <property type="term" value="P:protein ubiquitination"/>
    <property type="evidence" value="ECO:0007669"/>
    <property type="project" value="UniProtKB-UniPathway"/>
</dbReference>
<dbReference type="PROSITE" id="PS50089">
    <property type="entry name" value="ZF_RING_2"/>
    <property type="match status" value="1"/>
</dbReference>
<dbReference type="InterPro" id="IPR008974">
    <property type="entry name" value="TRAF-like"/>
</dbReference>
<dbReference type="PANTHER" id="PTHR10131:SF152">
    <property type="entry name" value="TNF RECEPTOR-ASSOCIATED FACTOR 6"/>
    <property type="match status" value="1"/>
</dbReference>
<dbReference type="InterPro" id="IPR049342">
    <property type="entry name" value="TRAF1-6_MATH_dom"/>
</dbReference>
<dbReference type="InterPro" id="IPR012227">
    <property type="entry name" value="TNF_rcpt-assoc_TRAF_met"/>
</dbReference>
<evidence type="ECO:0000256" key="14">
    <source>
        <dbReference type="ARBA" id="ARBA00022786"/>
    </source>
</evidence>
<dbReference type="EMBL" id="KF032819">
    <property type="protein sequence ID" value="AHA83604.1"/>
    <property type="molecule type" value="mRNA"/>
</dbReference>
<dbReference type="InterPro" id="IPR001293">
    <property type="entry name" value="Znf_TRAF"/>
</dbReference>
<dbReference type="AlphaFoldDB" id="V5N6U9"/>
<dbReference type="GO" id="GO:0045087">
    <property type="term" value="P:innate immune response"/>
    <property type="evidence" value="ECO:0007669"/>
    <property type="project" value="TreeGrafter"/>
</dbReference>
<evidence type="ECO:0000256" key="2">
    <source>
        <dbReference type="ARBA" id="ARBA00004123"/>
    </source>
</evidence>
<dbReference type="GO" id="GO:0042981">
    <property type="term" value="P:regulation of apoptotic process"/>
    <property type="evidence" value="ECO:0007669"/>
    <property type="project" value="InterPro"/>
</dbReference>
<evidence type="ECO:0000259" key="19">
    <source>
        <dbReference type="PROSITE" id="PS50089"/>
    </source>
</evidence>
<dbReference type="Pfam" id="PF21355">
    <property type="entry name" value="TRAF-mep_MATH"/>
    <property type="match status" value="1"/>
</dbReference>
<comment type="pathway">
    <text evidence="5">Protein modification; protein ubiquitination.</text>
</comment>
<dbReference type="UniPathway" id="UPA00143"/>
<evidence type="ECO:0000256" key="4">
    <source>
        <dbReference type="ARBA" id="ARBA00004544"/>
    </source>
</evidence>
<dbReference type="GO" id="GO:0141124">
    <property type="term" value="P:intracellular signaling cassette"/>
    <property type="evidence" value="ECO:0007669"/>
    <property type="project" value="UniProtKB-ARBA"/>
</dbReference>
<evidence type="ECO:0000256" key="5">
    <source>
        <dbReference type="ARBA" id="ARBA00004906"/>
    </source>
</evidence>
<keyword evidence="11 18" id="KW-0479">Metal-binding</keyword>
<accession>V5N6U9</accession>
<dbReference type="FunFam" id="3.30.40.10:FF:000179">
    <property type="entry name" value="TNF receptor-associated factor"/>
    <property type="match status" value="1"/>
</dbReference>
<evidence type="ECO:0000256" key="6">
    <source>
        <dbReference type="ARBA" id="ARBA00006608"/>
    </source>
</evidence>
<protein>
    <recommendedName>
        <fullName evidence="7">RING-type E3 ubiquitin transferase</fullName>
        <ecNumber evidence="7">2.3.2.27</ecNumber>
    </recommendedName>
    <alternativeName>
        <fullName evidence="17">E3 ubiquitin-protein ligase TRAF6</fullName>
    </alternativeName>
</protein>
<dbReference type="Gene3D" id="2.60.210.10">
    <property type="entry name" value="Apoptosis, Tumor Necrosis Factor Receptor Associated Protein 2, Chain A"/>
    <property type="match status" value="1"/>
</dbReference>
<dbReference type="GO" id="GO:0005634">
    <property type="term" value="C:nucleus"/>
    <property type="evidence" value="ECO:0007669"/>
    <property type="project" value="UniProtKB-SubCell"/>
</dbReference>
<evidence type="ECO:0000256" key="13">
    <source>
        <dbReference type="ARBA" id="ARBA00022771"/>
    </source>
</evidence>
<dbReference type="PANTHER" id="PTHR10131">
    <property type="entry name" value="TNF RECEPTOR ASSOCIATED FACTOR"/>
    <property type="match status" value="1"/>
</dbReference>
<evidence type="ECO:0000256" key="3">
    <source>
        <dbReference type="ARBA" id="ARBA00004502"/>
    </source>
</evidence>
<reference evidence="22" key="1">
    <citation type="journal article" date="2013" name="Dev. Comp. Immunol.">
        <title>Two adaptor molecules of MyD88 and TRAF6 in Apostichopus japonicus Toll signaling cascade: molecular cloning and expression analysis.</title>
        <authorList>
            <person name="Lu Y."/>
            <person name="Li C."/>
            <person name="Zhang P."/>
            <person name="Shao Y."/>
            <person name="Su X."/>
            <person name="Li Y."/>
            <person name="Li T."/>
        </authorList>
    </citation>
    <scope>NUCLEOTIDE SEQUENCE</scope>
</reference>
<dbReference type="InterPro" id="IPR001841">
    <property type="entry name" value="Znf_RING"/>
</dbReference>
<gene>
    <name evidence="22" type="primary">TRAF6</name>
</gene>
<evidence type="ECO:0000256" key="8">
    <source>
        <dbReference type="ARBA" id="ARBA00022490"/>
    </source>
</evidence>
<dbReference type="GO" id="GO:0008270">
    <property type="term" value="F:zinc ion binding"/>
    <property type="evidence" value="ECO:0007669"/>
    <property type="project" value="UniProtKB-KW"/>
</dbReference>
<dbReference type="SMART" id="SM00184">
    <property type="entry name" value="RING"/>
    <property type="match status" value="1"/>
</dbReference>
<dbReference type="SUPFAM" id="SSF57850">
    <property type="entry name" value="RING/U-box"/>
    <property type="match status" value="1"/>
</dbReference>
<evidence type="ECO:0000259" key="21">
    <source>
        <dbReference type="PROSITE" id="PS50145"/>
    </source>
</evidence>
<keyword evidence="14" id="KW-0833">Ubl conjugation pathway</keyword>
<dbReference type="GO" id="GO:0043122">
    <property type="term" value="P:regulation of canonical NF-kappaB signal transduction"/>
    <property type="evidence" value="ECO:0007669"/>
    <property type="project" value="TreeGrafter"/>
</dbReference>
<comment type="catalytic activity">
    <reaction evidence="1">
        <text>S-ubiquitinyl-[E2 ubiquitin-conjugating enzyme]-L-cysteine + [acceptor protein]-L-lysine = [E2 ubiquitin-conjugating enzyme]-L-cysteine + N(6)-ubiquitinyl-[acceptor protein]-L-lysine.</text>
        <dbReference type="EC" id="2.3.2.27"/>
    </reaction>
</comment>
<feature type="domain" description="MATH" evidence="20">
    <location>
        <begin position="389"/>
        <end position="538"/>
    </location>
</feature>
<evidence type="ECO:0000256" key="7">
    <source>
        <dbReference type="ARBA" id="ARBA00012483"/>
    </source>
</evidence>
<comment type="subcellular location">
    <subcellularLocation>
        <location evidence="4">Cytoplasm</location>
        <location evidence="4">Cell cortex</location>
    </subcellularLocation>
    <subcellularLocation>
        <location evidence="3">Lipid droplet</location>
    </subcellularLocation>
    <subcellularLocation>
        <location evidence="2">Nucleus</location>
    </subcellularLocation>
</comment>
<proteinExistence type="evidence at transcript level"/>
<name>V5N6U9_STIJA</name>
<keyword evidence="16" id="KW-0539">Nucleus</keyword>
<dbReference type="GO" id="GO:0005938">
    <property type="term" value="C:cell cortex"/>
    <property type="evidence" value="ECO:0007669"/>
    <property type="project" value="UniProtKB-SubCell"/>
</dbReference>
<dbReference type="GO" id="GO:0031663">
    <property type="term" value="P:lipopolysaccharide-mediated signaling pathway"/>
    <property type="evidence" value="ECO:0007669"/>
    <property type="project" value="TreeGrafter"/>
</dbReference>
<feature type="zinc finger region" description="TRAF-type" evidence="18">
    <location>
        <begin position="175"/>
        <end position="230"/>
    </location>
</feature>
<dbReference type="GO" id="GO:0061630">
    <property type="term" value="F:ubiquitin protein ligase activity"/>
    <property type="evidence" value="ECO:0007669"/>
    <property type="project" value="UniProtKB-EC"/>
</dbReference>
<keyword evidence="22" id="KW-0675">Receptor</keyword>
<dbReference type="Pfam" id="PF13923">
    <property type="entry name" value="zf-C3HC4_2"/>
    <property type="match status" value="1"/>
</dbReference>
<keyword evidence="12" id="KW-0677">Repeat</keyword>
<keyword evidence="13 18" id="KW-0863">Zinc-finger</keyword>
<keyword evidence="8" id="KW-0963">Cytoplasm</keyword>
<keyword evidence="9" id="KW-0551">Lipid droplet</keyword>
<feature type="domain" description="TRAF-type" evidence="21">
    <location>
        <begin position="120"/>
        <end position="173"/>
    </location>
</feature>
<dbReference type="GO" id="GO:0005811">
    <property type="term" value="C:lipid droplet"/>
    <property type="evidence" value="ECO:0007669"/>
    <property type="project" value="UniProtKB-SubCell"/>
</dbReference>
<evidence type="ECO:0000259" key="20">
    <source>
        <dbReference type="PROSITE" id="PS50144"/>
    </source>
</evidence>
<evidence type="ECO:0000256" key="17">
    <source>
        <dbReference type="ARBA" id="ARBA00030810"/>
    </source>
</evidence>
<dbReference type="Gene3D" id="3.30.40.10">
    <property type="entry name" value="Zinc/RING finger domain, C3HC4 (zinc finger)"/>
    <property type="match status" value="3"/>
</dbReference>
<evidence type="ECO:0000313" key="22">
    <source>
        <dbReference type="EMBL" id="AHA83604.1"/>
    </source>
</evidence>
<evidence type="ECO:0000256" key="10">
    <source>
        <dbReference type="ARBA" id="ARBA00022679"/>
    </source>
</evidence>
<dbReference type="InterPro" id="IPR027139">
    <property type="entry name" value="TRAF6_RING-HC"/>
</dbReference>
<evidence type="ECO:0000256" key="12">
    <source>
        <dbReference type="ARBA" id="ARBA00022737"/>
    </source>
</evidence>
<dbReference type="SUPFAM" id="SSF49599">
    <property type="entry name" value="TRAF domain-like"/>
    <property type="match status" value="3"/>
</dbReference>
<sequence length="541" mass="61913">MASSLPNQSLLLSHSTQDDNQGGWDFTFSPALDSKYECPICLMCLRDPWQTGCGHRFCKSCIQRSLREAGPRCPVDNAPLTEQTMFPDQFAKREIMSLLALCPFKDKGCKEKIELRLMLTHEENCSFRMISCPHLCGKEVRRLSFEEHVRVLCPKIPVGCEQCGKQIAKDMLEKHSENCSKASIQCQHCGQSVLRQEEKVHIDQTCPKVVVACRFKTFGCQTELLRERMEFHMRDSVYQHIVFLANGVESLNMTGAHRLTESDDYGDYSGLPHHQPNMSEYGMPSATSFGMKGSKGKSDYQSYMEPLAKGHSSAAGGPMGPPLPSLLHAKDSYSPQELSQYMEHILKWTHAMQERERKQTKKIQDLEHRLLHVEKNYKHNQAHTNRFCNGTFIWRLQNYMKMRDDAMKGATSVQHSDGFYTALYGYKLCIRVNINATDSIRGAYISLFVHFMKGEYDNIVEWPFKGCISLSILDQTEDCLKRKHLRETLIAKSELLAFHRPTSYRNHKGFGYMEFAPLSVLENGSYLKNDSFYIKVEVNTG</sequence>
<organism evidence="22">
    <name type="scientific">Stichopus japonicus</name>
    <name type="common">Sea cucumber</name>
    <dbReference type="NCBI Taxonomy" id="307972"/>
    <lineage>
        <taxon>Eukaryota</taxon>
        <taxon>Metazoa</taxon>
        <taxon>Echinodermata</taxon>
        <taxon>Eleutherozoa</taxon>
        <taxon>Echinozoa</taxon>
        <taxon>Holothuroidea</taxon>
        <taxon>Aspidochirotacea</taxon>
        <taxon>Aspidochirotida</taxon>
        <taxon>Stichopodidae</taxon>
        <taxon>Apostichopus</taxon>
    </lineage>
</organism>
<evidence type="ECO:0000256" key="18">
    <source>
        <dbReference type="PROSITE-ProRule" id="PRU00207"/>
    </source>
</evidence>
<feature type="domain" description="TRAF-type" evidence="21">
    <location>
        <begin position="175"/>
        <end position="230"/>
    </location>
</feature>
<dbReference type="PROSITE" id="PS50145">
    <property type="entry name" value="ZF_TRAF"/>
    <property type="match status" value="2"/>
</dbReference>
<keyword evidence="10" id="KW-0808">Transferase</keyword>
<comment type="similarity">
    <text evidence="6">Belongs to the TNF receptor-associated factor family. A subfamily.</text>
</comment>
<evidence type="ECO:0000256" key="11">
    <source>
        <dbReference type="ARBA" id="ARBA00022723"/>
    </source>
</evidence>
<dbReference type="PIRSF" id="PIRSF015614">
    <property type="entry name" value="TRAF"/>
    <property type="match status" value="1"/>
</dbReference>
<dbReference type="InterPro" id="IPR017907">
    <property type="entry name" value="Znf_RING_CS"/>
</dbReference>
<dbReference type="InterPro" id="IPR002083">
    <property type="entry name" value="MATH/TRAF_dom"/>
</dbReference>
<feature type="zinc finger region" description="TRAF-type" evidence="18">
    <location>
        <begin position="120"/>
        <end position="173"/>
    </location>
</feature>
<dbReference type="EC" id="2.3.2.27" evidence="7"/>
<evidence type="ECO:0000256" key="1">
    <source>
        <dbReference type="ARBA" id="ARBA00000900"/>
    </source>
</evidence>
<dbReference type="Pfam" id="PF02176">
    <property type="entry name" value="zf-TRAF"/>
    <property type="match status" value="1"/>
</dbReference>
<dbReference type="InterPro" id="IPR013083">
    <property type="entry name" value="Znf_RING/FYVE/PHD"/>
</dbReference>
<dbReference type="PROSITE" id="PS00518">
    <property type="entry name" value="ZF_RING_1"/>
    <property type="match status" value="1"/>
</dbReference>
<evidence type="ECO:0000256" key="16">
    <source>
        <dbReference type="ARBA" id="ARBA00023242"/>
    </source>
</evidence>
<dbReference type="GO" id="GO:0005164">
    <property type="term" value="F:tumor necrosis factor receptor binding"/>
    <property type="evidence" value="ECO:0007669"/>
    <property type="project" value="InterPro"/>
</dbReference>
<evidence type="ECO:0000256" key="15">
    <source>
        <dbReference type="ARBA" id="ARBA00022833"/>
    </source>
</evidence>
<feature type="domain" description="RING-type" evidence="19">
    <location>
        <begin position="38"/>
        <end position="77"/>
    </location>
</feature>
<evidence type="ECO:0000256" key="9">
    <source>
        <dbReference type="ARBA" id="ARBA00022677"/>
    </source>
</evidence>
<dbReference type="CDD" id="cd16643">
    <property type="entry name" value="mRING-HC-C3HC3D_TRAF6"/>
    <property type="match status" value="1"/>
</dbReference>
<keyword evidence="15 18" id="KW-0862">Zinc</keyword>